<evidence type="ECO:0000313" key="4">
    <source>
        <dbReference type="EMBL" id="KCZ79050.1"/>
    </source>
</evidence>
<dbReference type="HOGENOM" id="CLU_150146_0_0_1"/>
<organism evidence="4 5">
    <name type="scientific">Anncaliia algerae PRA339</name>
    <dbReference type="NCBI Taxonomy" id="1288291"/>
    <lineage>
        <taxon>Eukaryota</taxon>
        <taxon>Fungi</taxon>
        <taxon>Fungi incertae sedis</taxon>
        <taxon>Microsporidia</taxon>
        <taxon>Tubulinosematoidea</taxon>
        <taxon>Tubulinosematidae</taxon>
        <taxon>Anncaliia</taxon>
    </lineage>
</organism>
<name>A0A059EVZ6_9MICR</name>
<sequence length="122" mass="13961">MLKEGTCIFSGHDVPKGSGLIKVTNDTRSFVFKNQKVLKLVERKINPKDIAWTQASRILHKKGEKKTEKKNVEIRIIKEVRGFPGVSSDLVLKAPTEKKSKHEKESFKPKEKVTKAESRKKY</sequence>
<dbReference type="OrthoDB" id="1727108at2759"/>
<feature type="compositionally biased region" description="Basic and acidic residues" evidence="2">
    <location>
        <begin position="95"/>
        <end position="122"/>
    </location>
</feature>
<evidence type="ECO:0000259" key="3">
    <source>
        <dbReference type="Pfam" id="PF01246"/>
    </source>
</evidence>
<protein>
    <recommendedName>
        <fullName evidence="3">Large ribosomal subunit protein eL24-related N-terminal domain-containing protein</fullName>
    </recommendedName>
</protein>
<dbReference type="Pfam" id="PF01246">
    <property type="entry name" value="Ribosomal_L24e"/>
    <property type="match status" value="1"/>
</dbReference>
<reference evidence="5" key="1">
    <citation type="submission" date="2013-02" db="EMBL/GenBank/DDBJ databases">
        <authorList>
            <consortium name="The Broad Institute Genome Sequencing Platform"/>
            <person name="Cuomo C."/>
            <person name="Becnel J."/>
            <person name="Sanscrainte N."/>
            <person name="Walker B."/>
            <person name="Young S.K."/>
            <person name="Zeng Q."/>
            <person name="Gargeya S."/>
            <person name="Fitzgerald M."/>
            <person name="Haas B."/>
            <person name="Abouelleil A."/>
            <person name="Alvarado L."/>
            <person name="Arachchi H.M."/>
            <person name="Berlin A.M."/>
            <person name="Chapman S.B."/>
            <person name="Dewar J."/>
            <person name="Goldberg J."/>
            <person name="Griggs A."/>
            <person name="Gujja S."/>
            <person name="Hansen M."/>
            <person name="Howarth C."/>
            <person name="Imamovic A."/>
            <person name="Larimer J."/>
            <person name="McCowan C."/>
            <person name="Murphy C."/>
            <person name="Neiman D."/>
            <person name="Pearson M."/>
            <person name="Priest M."/>
            <person name="Roberts A."/>
            <person name="Saif S."/>
            <person name="Shea T."/>
            <person name="Sisk P."/>
            <person name="Sykes S."/>
            <person name="Wortman J."/>
            <person name="Nusbaum C."/>
            <person name="Birren B."/>
        </authorList>
    </citation>
    <scope>NUCLEOTIDE SEQUENCE [LARGE SCALE GENOMIC DNA]</scope>
    <source>
        <strain evidence="5">PRA339</strain>
    </source>
</reference>
<dbReference type="AlphaFoldDB" id="A0A059EVZ6"/>
<dbReference type="EMBL" id="KK365408">
    <property type="protein sequence ID" value="KCZ79050.1"/>
    <property type="molecule type" value="Genomic_DNA"/>
</dbReference>
<dbReference type="SUPFAM" id="SSF57716">
    <property type="entry name" value="Glucocorticoid receptor-like (DNA-binding domain)"/>
    <property type="match status" value="1"/>
</dbReference>
<evidence type="ECO:0000256" key="1">
    <source>
        <dbReference type="ARBA" id="ARBA00005647"/>
    </source>
</evidence>
<evidence type="ECO:0000256" key="2">
    <source>
        <dbReference type="SAM" id="MobiDB-lite"/>
    </source>
</evidence>
<dbReference type="Gene3D" id="2.30.170.20">
    <property type="entry name" value="Ribosomal protein L24e"/>
    <property type="match status" value="1"/>
</dbReference>
<dbReference type="VEuPathDB" id="MicrosporidiaDB:H312_03569"/>
<dbReference type="InterPro" id="IPR038630">
    <property type="entry name" value="L24e/L24_sf"/>
</dbReference>
<dbReference type="STRING" id="1288291.A0A059EVZ6"/>
<accession>A0A059EVZ6</accession>
<dbReference type="Proteomes" id="UP000030655">
    <property type="component" value="Unassembled WGS sequence"/>
</dbReference>
<dbReference type="InterPro" id="IPR000988">
    <property type="entry name" value="Ribosomal_eL24-rel_N"/>
</dbReference>
<gene>
    <name evidence="4" type="ORF">H312_03569</name>
</gene>
<evidence type="ECO:0000313" key="5">
    <source>
        <dbReference type="Proteomes" id="UP000030655"/>
    </source>
</evidence>
<comment type="similarity">
    <text evidence="1">Belongs to the eukaryotic ribosomal protein eL24 family.</text>
</comment>
<proteinExistence type="inferred from homology"/>
<feature type="domain" description="Large ribosomal subunit protein eL24-related N-terminal" evidence="3">
    <location>
        <begin position="3"/>
        <end position="66"/>
    </location>
</feature>
<reference evidence="4 5" key="2">
    <citation type="submission" date="2014-03" db="EMBL/GenBank/DDBJ databases">
        <title>The Genome Sequence of Anncaliia algerae insect isolate PRA339.</title>
        <authorList>
            <consortium name="The Broad Institute Genome Sequencing Platform"/>
            <consortium name="The Broad Institute Genome Sequencing Center for Infectious Disease"/>
            <person name="Cuomo C."/>
            <person name="Becnel J."/>
            <person name="Sanscrainte N."/>
            <person name="Walker B."/>
            <person name="Young S.K."/>
            <person name="Zeng Q."/>
            <person name="Gargeya S."/>
            <person name="Fitzgerald M."/>
            <person name="Haas B."/>
            <person name="Abouelleil A."/>
            <person name="Alvarado L."/>
            <person name="Arachchi H.M."/>
            <person name="Berlin A.M."/>
            <person name="Chapman S.B."/>
            <person name="Dewar J."/>
            <person name="Goldberg J."/>
            <person name="Griggs A."/>
            <person name="Gujja S."/>
            <person name="Hansen M."/>
            <person name="Howarth C."/>
            <person name="Imamovic A."/>
            <person name="Larimer J."/>
            <person name="McCowan C."/>
            <person name="Murphy C."/>
            <person name="Neiman D."/>
            <person name="Pearson M."/>
            <person name="Priest M."/>
            <person name="Roberts A."/>
            <person name="Saif S."/>
            <person name="Shea T."/>
            <person name="Sisk P."/>
            <person name="Sykes S."/>
            <person name="Wortman J."/>
            <person name="Nusbaum C."/>
            <person name="Birren B."/>
        </authorList>
    </citation>
    <scope>NUCLEOTIDE SEQUENCE [LARGE SCALE GENOMIC DNA]</scope>
    <source>
        <strain evidence="4 5">PRA339</strain>
    </source>
</reference>
<keyword evidence="5" id="KW-1185">Reference proteome</keyword>
<feature type="region of interest" description="Disordered" evidence="2">
    <location>
        <begin position="94"/>
        <end position="122"/>
    </location>
</feature>